<protein>
    <submittedName>
        <fullName evidence="7">Cytochrome c-type biogenesis protein CcmH</fullName>
    </submittedName>
</protein>
<dbReference type="Pfam" id="PF07719">
    <property type="entry name" value="TPR_2"/>
    <property type="match status" value="1"/>
</dbReference>
<keyword evidence="3 4" id="KW-0802">TPR repeat</keyword>
<feature type="transmembrane region" description="Helical" evidence="6">
    <location>
        <begin position="6"/>
        <end position="24"/>
    </location>
</feature>
<organism evidence="7 8">
    <name type="scientific">Hyphomicrobium facile</name>
    <dbReference type="NCBI Taxonomy" id="51670"/>
    <lineage>
        <taxon>Bacteria</taxon>
        <taxon>Pseudomonadati</taxon>
        <taxon>Pseudomonadota</taxon>
        <taxon>Alphaproteobacteria</taxon>
        <taxon>Hyphomicrobiales</taxon>
        <taxon>Hyphomicrobiaceae</taxon>
        <taxon>Hyphomicrobium</taxon>
    </lineage>
</organism>
<feature type="transmembrane region" description="Helical" evidence="6">
    <location>
        <begin position="44"/>
        <end position="67"/>
    </location>
</feature>
<dbReference type="PROSITE" id="PS50005">
    <property type="entry name" value="TPR"/>
    <property type="match status" value="1"/>
</dbReference>
<reference evidence="8" key="1">
    <citation type="submission" date="2016-10" db="EMBL/GenBank/DDBJ databases">
        <authorList>
            <person name="Varghese N."/>
            <person name="Submissions S."/>
        </authorList>
    </citation>
    <scope>NUCLEOTIDE SEQUENCE [LARGE SCALE GENOMIC DNA]</scope>
    <source>
        <strain evidence="8">DSM 1565</strain>
    </source>
</reference>
<keyword evidence="2" id="KW-0201">Cytochrome c-type biogenesis</keyword>
<feature type="region of interest" description="Disordered" evidence="5">
    <location>
        <begin position="75"/>
        <end position="95"/>
    </location>
</feature>
<gene>
    <name evidence="7" type="ORF">SAMN04488557_3843</name>
</gene>
<name>A0A1I7NVS7_9HYPH</name>
<dbReference type="SUPFAM" id="SSF48452">
    <property type="entry name" value="TPR-like"/>
    <property type="match status" value="1"/>
</dbReference>
<feature type="compositionally biased region" description="Polar residues" evidence="5">
    <location>
        <begin position="201"/>
        <end position="220"/>
    </location>
</feature>
<dbReference type="Gene3D" id="1.25.40.10">
    <property type="entry name" value="Tetratricopeptide repeat domain"/>
    <property type="match status" value="2"/>
</dbReference>
<evidence type="ECO:0000256" key="1">
    <source>
        <dbReference type="ARBA" id="ARBA00022737"/>
    </source>
</evidence>
<evidence type="ECO:0000256" key="6">
    <source>
        <dbReference type="SAM" id="Phobius"/>
    </source>
</evidence>
<dbReference type="Proteomes" id="UP000199423">
    <property type="component" value="Unassembled WGS sequence"/>
</dbReference>
<evidence type="ECO:0000256" key="2">
    <source>
        <dbReference type="ARBA" id="ARBA00022748"/>
    </source>
</evidence>
<accession>A0A1I7NVS7</accession>
<dbReference type="PANTHER" id="PTHR47870:SF1">
    <property type="entry name" value="CYTOCHROME C-TYPE BIOGENESIS PROTEIN CCMH"/>
    <property type="match status" value="1"/>
</dbReference>
<evidence type="ECO:0000313" key="8">
    <source>
        <dbReference type="Proteomes" id="UP000199423"/>
    </source>
</evidence>
<keyword evidence="6" id="KW-0472">Membrane</keyword>
<feature type="region of interest" description="Disordered" evidence="5">
    <location>
        <begin position="198"/>
        <end position="220"/>
    </location>
</feature>
<feature type="repeat" description="TPR" evidence="4">
    <location>
        <begin position="151"/>
        <end position="184"/>
    </location>
</feature>
<dbReference type="SMART" id="SM00028">
    <property type="entry name" value="TPR"/>
    <property type="match status" value="2"/>
</dbReference>
<keyword evidence="6" id="KW-0812">Transmembrane</keyword>
<dbReference type="PANTHER" id="PTHR47870">
    <property type="entry name" value="CYTOCHROME C-TYPE BIOGENESIS PROTEIN CCMH"/>
    <property type="match status" value="1"/>
</dbReference>
<dbReference type="InterPro" id="IPR051263">
    <property type="entry name" value="C-type_cytochrome_biogenesis"/>
</dbReference>
<dbReference type="EMBL" id="FPCH01000004">
    <property type="protein sequence ID" value="SFV38775.1"/>
    <property type="molecule type" value="Genomic_DNA"/>
</dbReference>
<dbReference type="RefSeq" id="WP_092869351.1">
    <property type="nucleotide sequence ID" value="NZ_FPCH01000004.1"/>
</dbReference>
<dbReference type="OrthoDB" id="9815847at2"/>
<dbReference type="STRING" id="51670.SAMN04488557_3843"/>
<keyword evidence="6" id="KW-1133">Transmembrane helix</keyword>
<dbReference type="InterPro" id="IPR011990">
    <property type="entry name" value="TPR-like_helical_dom_sf"/>
</dbReference>
<sequence>MTQHYMMVATGTAATLLATALLLFRVKLHGHRPAVALVRRWIAVSFPSSGLVLLPLAAIAALCFAGVAQNELSSSSAGASLSDTPSAPHSAFASDDDSNALESLRAYANSIDAHPEMGAAQSPASNAVDLPDVDTMIVKLVTRLEKDPNDVNGWKMLGWSYLNTDKPDDAAKAYETALKLDPGNVEIKKALEQIKSAHVAASNSPSASTSEPATGDTASQRNDMIHGMVDNLAARLEASPNDENGWMRLMSSRMTLGEKDAAKAALTKALAAFANDAAAKTRLTSAARELGIDAE</sequence>
<dbReference type="GO" id="GO:0017004">
    <property type="term" value="P:cytochrome complex assembly"/>
    <property type="evidence" value="ECO:0007669"/>
    <property type="project" value="UniProtKB-KW"/>
</dbReference>
<dbReference type="InterPro" id="IPR013105">
    <property type="entry name" value="TPR_2"/>
</dbReference>
<dbReference type="InterPro" id="IPR019734">
    <property type="entry name" value="TPR_rpt"/>
</dbReference>
<dbReference type="AlphaFoldDB" id="A0A1I7NVS7"/>
<evidence type="ECO:0000256" key="4">
    <source>
        <dbReference type="PROSITE-ProRule" id="PRU00339"/>
    </source>
</evidence>
<proteinExistence type="predicted"/>
<keyword evidence="8" id="KW-1185">Reference proteome</keyword>
<evidence type="ECO:0000313" key="7">
    <source>
        <dbReference type="EMBL" id="SFV38775.1"/>
    </source>
</evidence>
<evidence type="ECO:0000256" key="3">
    <source>
        <dbReference type="ARBA" id="ARBA00022803"/>
    </source>
</evidence>
<keyword evidence="1" id="KW-0677">Repeat</keyword>
<evidence type="ECO:0000256" key="5">
    <source>
        <dbReference type="SAM" id="MobiDB-lite"/>
    </source>
</evidence>